<dbReference type="InterPro" id="IPR026669">
    <property type="entry name" value="Arsenite_MeTrfase-like"/>
</dbReference>
<dbReference type="PANTHER" id="PTHR43675:SF8">
    <property type="entry name" value="ARSENITE METHYLTRANSFERASE"/>
    <property type="match status" value="1"/>
</dbReference>
<dbReference type="AlphaFoldDB" id="A0A7T3FYX8"/>
<reference evidence="11 12" key="1">
    <citation type="submission" date="2020-12" db="EMBL/GenBank/DDBJ databases">
        <title>Halosimplex halophilum sp. nov. and Halosimplex salinum sp. nov., two new members of the genus Halosimplex.</title>
        <authorList>
            <person name="Cui H.L."/>
        </authorList>
    </citation>
    <scope>NUCLEOTIDE SEQUENCE [LARGE SCALE GENOMIC DNA]</scope>
    <source>
        <strain evidence="11 12">YGH94</strain>
    </source>
</reference>
<dbReference type="OrthoDB" id="57427at2157"/>
<evidence type="ECO:0000259" key="10">
    <source>
        <dbReference type="Pfam" id="PF13847"/>
    </source>
</evidence>
<dbReference type="EMBL" id="CP065856">
    <property type="protein sequence ID" value="QPV63318.1"/>
    <property type="molecule type" value="Genomic_DNA"/>
</dbReference>
<evidence type="ECO:0000256" key="4">
    <source>
        <dbReference type="ARBA" id="ARBA00034521"/>
    </source>
</evidence>
<dbReference type="Pfam" id="PF13847">
    <property type="entry name" value="Methyltransf_31"/>
    <property type="match status" value="1"/>
</dbReference>
<protein>
    <recommendedName>
        <fullName evidence="5">Arsenite methyltransferase</fullName>
        <ecNumber evidence="4">2.1.1.137</ecNumber>
    </recommendedName>
</protein>
<dbReference type="RefSeq" id="WP_198062108.1">
    <property type="nucleotide sequence ID" value="NZ_CP065856.1"/>
</dbReference>
<evidence type="ECO:0000313" key="12">
    <source>
        <dbReference type="Proteomes" id="UP000595001"/>
    </source>
</evidence>
<sequence>MSERSESADPETTGSTPGEPDADEQRRAVRRRYARIAEASSSCCGDEADAEASSSCCSDGADAEEDLNRQLGYSESETESVAGDANLGLGCGNPNAIASLEPGETVLDLGSGAGFDCFLAAQEVGDEGQVIGVDMTPEMVEKARDNAEANDATNVEFRLGEIEHLPVADGTVDAVVSNCVVNLSPDKPQVFREASRALRPGGRLAISDVVLTAELPKEVYTDLESVAACVAGASPVADLERMLADAGFERIRIEADEDSEQFISEWDDERDVSEYVVSATIEAEKPA</sequence>
<dbReference type="Gene3D" id="3.40.50.150">
    <property type="entry name" value="Vaccinia Virus protein VP39"/>
    <property type="match status" value="1"/>
</dbReference>
<dbReference type="InterPro" id="IPR025714">
    <property type="entry name" value="Methyltranfer_dom"/>
</dbReference>
<dbReference type="EC" id="2.1.1.137" evidence="4"/>
<keyword evidence="2" id="KW-0949">S-adenosyl-L-methionine</keyword>
<dbReference type="GO" id="GO:0032259">
    <property type="term" value="P:methylation"/>
    <property type="evidence" value="ECO:0007669"/>
    <property type="project" value="UniProtKB-KW"/>
</dbReference>
<keyword evidence="12" id="KW-1185">Reference proteome</keyword>
<evidence type="ECO:0000256" key="2">
    <source>
        <dbReference type="ARBA" id="ARBA00022691"/>
    </source>
</evidence>
<feature type="compositionally biased region" description="Low complexity" evidence="9">
    <location>
        <begin position="51"/>
        <end position="60"/>
    </location>
</feature>
<organism evidence="11 12">
    <name type="scientific">Halosimplex litoreum</name>
    <dbReference type="NCBI Taxonomy" id="1198301"/>
    <lineage>
        <taxon>Archaea</taxon>
        <taxon>Methanobacteriati</taxon>
        <taxon>Methanobacteriota</taxon>
        <taxon>Stenosarchaea group</taxon>
        <taxon>Halobacteria</taxon>
        <taxon>Halobacteriales</taxon>
        <taxon>Haloarculaceae</taxon>
        <taxon>Halosimplex</taxon>
    </lineage>
</organism>
<dbReference type="GeneID" id="60587107"/>
<dbReference type="KEGG" id="hlt:I7X12_01400"/>
<dbReference type="PANTHER" id="PTHR43675">
    <property type="entry name" value="ARSENITE METHYLTRANSFERASE"/>
    <property type="match status" value="1"/>
</dbReference>
<evidence type="ECO:0000256" key="8">
    <source>
        <dbReference type="ARBA" id="ARBA00048428"/>
    </source>
</evidence>
<evidence type="ECO:0000256" key="3">
    <source>
        <dbReference type="ARBA" id="ARBA00034487"/>
    </source>
</evidence>
<gene>
    <name evidence="11" type="primary">arsM</name>
    <name evidence="11" type="ORF">I7X12_01400</name>
</gene>
<feature type="region of interest" description="Disordered" evidence="9">
    <location>
        <begin position="1"/>
        <end position="61"/>
    </location>
</feature>
<dbReference type="InterPro" id="IPR029063">
    <property type="entry name" value="SAM-dependent_MTases_sf"/>
</dbReference>
<evidence type="ECO:0000313" key="11">
    <source>
        <dbReference type="EMBL" id="QPV63318.1"/>
    </source>
</evidence>
<dbReference type="CDD" id="cd02440">
    <property type="entry name" value="AdoMet_MTases"/>
    <property type="match status" value="1"/>
</dbReference>
<dbReference type="GO" id="GO:0030791">
    <property type="term" value="F:arsenite methyltransferase activity"/>
    <property type="evidence" value="ECO:0007669"/>
    <property type="project" value="UniProtKB-EC"/>
</dbReference>
<feature type="domain" description="Methyltransferase" evidence="10">
    <location>
        <begin position="101"/>
        <end position="247"/>
    </location>
</feature>
<accession>A0A7T3FYX8</accession>
<evidence type="ECO:0000256" key="7">
    <source>
        <dbReference type="ARBA" id="ARBA00047943"/>
    </source>
</evidence>
<evidence type="ECO:0000256" key="9">
    <source>
        <dbReference type="SAM" id="MobiDB-lite"/>
    </source>
</evidence>
<comment type="catalytic activity">
    <reaction evidence="8">
        <text>arsenic triglutathione + 3 [thioredoxin]-dithiol + 3 S-adenosyl-L-methionine = trimethylarsine + 3 [thioredoxin]-disulfide + 3 glutathione + 3 S-adenosyl-L-homocysteine + 3 H(+)</text>
        <dbReference type="Rhea" id="RHEA:69432"/>
        <dbReference type="Rhea" id="RHEA-COMP:10698"/>
        <dbReference type="Rhea" id="RHEA-COMP:10700"/>
        <dbReference type="ChEBI" id="CHEBI:15378"/>
        <dbReference type="ChEBI" id="CHEBI:27130"/>
        <dbReference type="ChEBI" id="CHEBI:29950"/>
        <dbReference type="ChEBI" id="CHEBI:50058"/>
        <dbReference type="ChEBI" id="CHEBI:57856"/>
        <dbReference type="ChEBI" id="CHEBI:57925"/>
        <dbReference type="ChEBI" id="CHEBI:59789"/>
        <dbReference type="ChEBI" id="CHEBI:183640"/>
        <dbReference type="EC" id="2.1.1.137"/>
    </reaction>
</comment>
<evidence type="ECO:0000256" key="5">
    <source>
        <dbReference type="ARBA" id="ARBA00034545"/>
    </source>
</evidence>
<name>A0A7T3FYX8_9EURY</name>
<evidence type="ECO:0000256" key="1">
    <source>
        <dbReference type="ARBA" id="ARBA00022679"/>
    </source>
</evidence>
<evidence type="ECO:0000256" key="6">
    <source>
        <dbReference type="ARBA" id="ARBA00047941"/>
    </source>
</evidence>
<dbReference type="NCBIfam" id="NF008823">
    <property type="entry name" value="PRK11873.1"/>
    <property type="match status" value="1"/>
</dbReference>
<proteinExistence type="inferred from homology"/>
<dbReference type="Proteomes" id="UP000595001">
    <property type="component" value="Chromosome"/>
</dbReference>
<comment type="similarity">
    <text evidence="3">Belongs to the methyltransferase superfamily. Arsenite methyltransferase family.</text>
</comment>
<comment type="catalytic activity">
    <reaction evidence="7">
        <text>arsenic triglutathione + 2 [thioredoxin]-dithiol + 2 S-adenosyl-L-methionine + H2O = dimethylarsinous acid + 2 [thioredoxin]-disulfide + 3 glutathione + 2 S-adenosyl-L-homocysteine + 2 H(+)</text>
        <dbReference type="Rhea" id="RHEA:69464"/>
        <dbReference type="Rhea" id="RHEA-COMP:10698"/>
        <dbReference type="Rhea" id="RHEA-COMP:10700"/>
        <dbReference type="ChEBI" id="CHEBI:15377"/>
        <dbReference type="ChEBI" id="CHEBI:15378"/>
        <dbReference type="ChEBI" id="CHEBI:23808"/>
        <dbReference type="ChEBI" id="CHEBI:29950"/>
        <dbReference type="ChEBI" id="CHEBI:50058"/>
        <dbReference type="ChEBI" id="CHEBI:57856"/>
        <dbReference type="ChEBI" id="CHEBI:57925"/>
        <dbReference type="ChEBI" id="CHEBI:59789"/>
        <dbReference type="ChEBI" id="CHEBI:183640"/>
        <dbReference type="EC" id="2.1.1.137"/>
    </reaction>
</comment>
<dbReference type="SUPFAM" id="SSF53335">
    <property type="entry name" value="S-adenosyl-L-methionine-dependent methyltransferases"/>
    <property type="match status" value="1"/>
</dbReference>
<keyword evidence="1 11" id="KW-0808">Transferase</keyword>
<comment type="catalytic activity">
    <reaction evidence="6">
        <text>arsenic triglutathione + [thioredoxin]-dithiol + S-adenosyl-L-methionine + 2 H2O = methylarsonous acid + [thioredoxin]-disulfide + 3 glutathione + S-adenosyl-L-homocysteine + H(+)</text>
        <dbReference type="Rhea" id="RHEA:69460"/>
        <dbReference type="Rhea" id="RHEA-COMP:10698"/>
        <dbReference type="Rhea" id="RHEA-COMP:10700"/>
        <dbReference type="ChEBI" id="CHEBI:15377"/>
        <dbReference type="ChEBI" id="CHEBI:15378"/>
        <dbReference type="ChEBI" id="CHEBI:17826"/>
        <dbReference type="ChEBI" id="CHEBI:29950"/>
        <dbReference type="ChEBI" id="CHEBI:50058"/>
        <dbReference type="ChEBI" id="CHEBI:57856"/>
        <dbReference type="ChEBI" id="CHEBI:57925"/>
        <dbReference type="ChEBI" id="CHEBI:59789"/>
        <dbReference type="ChEBI" id="CHEBI:183640"/>
        <dbReference type="EC" id="2.1.1.137"/>
    </reaction>
</comment>
<keyword evidence="11" id="KW-0489">Methyltransferase</keyword>